<dbReference type="EMBL" id="MU004291">
    <property type="protein sequence ID" value="KAF2661946.1"/>
    <property type="molecule type" value="Genomic_DNA"/>
</dbReference>
<evidence type="ECO:0000256" key="2">
    <source>
        <dbReference type="ARBA" id="ARBA00035112"/>
    </source>
</evidence>
<sequence length="198" mass="22548">MTDFRSVPGFVDTDPFDSAFWNPDHAKDDDMLANAWNYYGNSWIWLKKGSPYEVPGGRLLIPLYEKDAWMKDYLGYLSAYQHEIHCVGVIKHALDQCGNGNVSDATLKHANTHCLEVVRHSVMCQPDLKLDVPYYDSHGVQHDPYWGNGKHMCRDPKKVHEFLASRNMGFKVVRENGVDVLKAWAWPLPTDVAIDAAL</sequence>
<dbReference type="PANTHER" id="PTHR33365:SF4">
    <property type="entry name" value="CYCLOCHLOROTINE BIOSYNTHESIS PROTEIN O"/>
    <property type="match status" value="1"/>
</dbReference>
<dbReference type="InterPro" id="IPR021765">
    <property type="entry name" value="UstYa-like"/>
</dbReference>
<organism evidence="3 4">
    <name type="scientific">Lophiostoma macrostomum CBS 122681</name>
    <dbReference type="NCBI Taxonomy" id="1314788"/>
    <lineage>
        <taxon>Eukaryota</taxon>
        <taxon>Fungi</taxon>
        <taxon>Dikarya</taxon>
        <taxon>Ascomycota</taxon>
        <taxon>Pezizomycotina</taxon>
        <taxon>Dothideomycetes</taxon>
        <taxon>Pleosporomycetidae</taxon>
        <taxon>Pleosporales</taxon>
        <taxon>Lophiostomataceae</taxon>
        <taxon>Lophiostoma</taxon>
    </lineage>
</organism>
<proteinExistence type="inferred from homology"/>
<name>A0A6A6TR85_9PLEO</name>
<evidence type="ECO:0000313" key="4">
    <source>
        <dbReference type="Proteomes" id="UP000799324"/>
    </source>
</evidence>
<dbReference type="GO" id="GO:0043386">
    <property type="term" value="P:mycotoxin biosynthetic process"/>
    <property type="evidence" value="ECO:0007669"/>
    <property type="project" value="InterPro"/>
</dbReference>
<dbReference type="AlphaFoldDB" id="A0A6A6TR85"/>
<gene>
    <name evidence="3" type="ORF">K491DRAFT_686930</name>
</gene>
<comment type="pathway">
    <text evidence="1">Mycotoxin biosynthesis.</text>
</comment>
<evidence type="ECO:0000313" key="3">
    <source>
        <dbReference type="EMBL" id="KAF2661946.1"/>
    </source>
</evidence>
<comment type="similarity">
    <text evidence="2">Belongs to the ustYa family.</text>
</comment>
<keyword evidence="4" id="KW-1185">Reference proteome</keyword>
<protein>
    <submittedName>
        <fullName evidence="3">Uncharacterized protein</fullName>
    </submittedName>
</protein>
<dbReference type="PANTHER" id="PTHR33365">
    <property type="entry name" value="YALI0B05434P"/>
    <property type="match status" value="1"/>
</dbReference>
<dbReference type="Proteomes" id="UP000799324">
    <property type="component" value="Unassembled WGS sequence"/>
</dbReference>
<accession>A0A6A6TR85</accession>
<dbReference type="OrthoDB" id="3687641at2759"/>
<dbReference type="Pfam" id="PF11807">
    <property type="entry name" value="UstYa"/>
    <property type="match status" value="1"/>
</dbReference>
<evidence type="ECO:0000256" key="1">
    <source>
        <dbReference type="ARBA" id="ARBA00004685"/>
    </source>
</evidence>
<reference evidence="3" key="1">
    <citation type="journal article" date="2020" name="Stud. Mycol.">
        <title>101 Dothideomycetes genomes: a test case for predicting lifestyles and emergence of pathogens.</title>
        <authorList>
            <person name="Haridas S."/>
            <person name="Albert R."/>
            <person name="Binder M."/>
            <person name="Bloem J."/>
            <person name="Labutti K."/>
            <person name="Salamov A."/>
            <person name="Andreopoulos B."/>
            <person name="Baker S."/>
            <person name="Barry K."/>
            <person name="Bills G."/>
            <person name="Bluhm B."/>
            <person name="Cannon C."/>
            <person name="Castanera R."/>
            <person name="Culley D."/>
            <person name="Daum C."/>
            <person name="Ezra D."/>
            <person name="Gonzalez J."/>
            <person name="Henrissat B."/>
            <person name="Kuo A."/>
            <person name="Liang C."/>
            <person name="Lipzen A."/>
            <person name="Lutzoni F."/>
            <person name="Magnuson J."/>
            <person name="Mondo S."/>
            <person name="Nolan M."/>
            <person name="Ohm R."/>
            <person name="Pangilinan J."/>
            <person name="Park H.-J."/>
            <person name="Ramirez L."/>
            <person name="Alfaro M."/>
            <person name="Sun H."/>
            <person name="Tritt A."/>
            <person name="Yoshinaga Y."/>
            <person name="Zwiers L.-H."/>
            <person name="Turgeon B."/>
            <person name="Goodwin S."/>
            <person name="Spatafora J."/>
            <person name="Crous P."/>
            <person name="Grigoriev I."/>
        </authorList>
    </citation>
    <scope>NUCLEOTIDE SEQUENCE</scope>
    <source>
        <strain evidence="3">CBS 122681</strain>
    </source>
</reference>